<feature type="transmembrane region" description="Helical" evidence="1">
    <location>
        <begin position="25"/>
        <end position="44"/>
    </location>
</feature>
<dbReference type="Proteomes" id="UP000245362">
    <property type="component" value="Unassembled WGS sequence"/>
</dbReference>
<proteinExistence type="predicted"/>
<evidence type="ECO:0000256" key="1">
    <source>
        <dbReference type="SAM" id="Phobius"/>
    </source>
</evidence>
<keyword evidence="1" id="KW-0812">Transmembrane</keyword>
<organism evidence="2 3">
    <name type="scientific">Vibrio albus</name>
    <dbReference type="NCBI Taxonomy" id="2200953"/>
    <lineage>
        <taxon>Bacteria</taxon>
        <taxon>Pseudomonadati</taxon>
        <taxon>Pseudomonadota</taxon>
        <taxon>Gammaproteobacteria</taxon>
        <taxon>Vibrionales</taxon>
        <taxon>Vibrionaceae</taxon>
        <taxon>Vibrio</taxon>
    </lineage>
</organism>
<sequence length="162" mass="17668">MSDVSTNVTNTTPIMQTVLDTLNSGWGYTFGGILLVAAAGYFGVKKLNTPRFVIKQIRRRNLKEMKKLGAESTEATEDFDRLLNSVEAYAIKQKMTGSEMSQLLSPLQQEKSSATGGNFYHSMAYIAKNIGDGNLAKALQNKSKQVRTSSPLMAGLLKRAGV</sequence>
<reference evidence="2 3" key="1">
    <citation type="submission" date="2018-05" db="EMBL/GenBank/DDBJ databases">
        <title>Vibrio limimaris sp. nov., isolated from marine sediment.</title>
        <authorList>
            <person name="Li C.-M."/>
        </authorList>
    </citation>
    <scope>NUCLEOTIDE SEQUENCE [LARGE SCALE GENOMIC DNA]</scope>
    <source>
        <strain evidence="2 3">E4404</strain>
    </source>
</reference>
<dbReference type="RefSeq" id="WP_109320446.1">
    <property type="nucleotide sequence ID" value="NZ_QFWT01000008.1"/>
</dbReference>
<keyword evidence="1" id="KW-0472">Membrane</keyword>
<dbReference type="AlphaFoldDB" id="A0A2U3B796"/>
<keyword evidence="1" id="KW-1133">Transmembrane helix</keyword>
<keyword evidence="3" id="KW-1185">Reference proteome</keyword>
<evidence type="ECO:0000313" key="2">
    <source>
        <dbReference type="EMBL" id="PWI32660.1"/>
    </source>
</evidence>
<dbReference type="EMBL" id="QFWT01000008">
    <property type="protein sequence ID" value="PWI32660.1"/>
    <property type="molecule type" value="Genomic_DNA"/>
</dbReference>
<protein>
    <submittedName>
        <fullName evidence="2">Uncharacterized protein</fullName>
    </submittedName>
</protein>
<gene>
    <name evidence="2" type="ORF">DI392_14720</name>
</gene>
<dbReference type="OrthoDB" id="5824169at2"/>
<accession>A0A2U3B796</accession>
<evidence type="ECO:0000313" key="3">
    <source>
        <dbReference type="Proteomes" id="UP000245362"/>
    </source>
</evidence>
<comment type="caution">
    <text evidence="2">The sequence shown here is derived from an EMBL/GenBank/DDBJ whole genome shotgun (WGS) entry which is preliminary data.</text>
</comment>
<name>A0A2U3B796_9VIBR</name>